<dbReference type="EMBL" id="KQ421978">
    <property type="protein sequence ID" value="KOF75892.1"/>
    <property type="molecule type" value="Genomic_DNA"/>
</dbReference>
<dbReference type="Pfam" id="PF00619">
    <property type="entry name" value="CARD"/>
    <property type="match status" value="1"/>
</dbReference>
<dbReference type="GO" id="GO:0042981">
    <property type="term" value="P:regulation of apoptotic process"/>
    <property type="evidence" value="ECO:0007669"/>
    <property type="project" value="InterPro"/>
</dbReference>
<dbReference type="CDD" id="cd01671">
    <property type="entry name" value="CARD"/>
    <property type="match status" value="1"/>
</dbReference>
<dbReference type="GO" id="GO:0070513">
    <property type="term" value="F:death domain binding"/>
    <property type="evidence" value="ECO:0007669"/>
    <property type="project" value="InterPro"/>
</dbReference>
<dbReference type="SMART" id="SM00114">
    <property type="entry name" value="CARD"/>
    <property type="match status" value="1"/>
</dbReference>
<feature type="domain" description="CARD" evidence="1">
    <location>
        <begin position="77"/>
        <end position="164"/>
    </location>
</feature>
<dbReference type="InterPro" id="IPR011029">
    <property type="entry name" value="DEATH-like_dom_sf"/>
</dbReference>
<dbReference type="OrthoDB" id="6162777at2759"/>
<protein>
    <recommendedName>
        <fullName evidence="1">CARD domain-containing protein</fullName>
    </recommendedName>
</protein>
<reference evidence="2" key="1">
    <citation type="submission" date="2015-07" db="EMBL/GenBank/DDBJ databases">
        <title>MeaNS - Measles Nucleotide Surveillance Program.</title>
        <authorList>
            <person name="Tran T."/>
            <person name="Druce J."/>
        </authorList>
    </citation>
    <scope>NUCLEOTIDE SEQUENCE</scope>
    <source>
        <strain evidence="2">UCB-OBI-ISO-001</strain>
        <tissue evidence="2">Gonad</tissue>
    </source>
</reference>
<gene>
    <name evidence="2" type="ORF">OCBIM_22034112mg</name>
</gene>
<sequence>MELQSEVGEIYTAGSKNILIDQPRKDNLLISGYDQLPSPSANVEVSEKSMKSLPSEVIPQSGSVVDESEDSEDVKMMSEEHKKWLQVNRVELVQNLIPDEVSDHLLGKNVLTMSEKDRIKAEGASMNKKLIDTIMCKPDKAFFVFVEALKQTNQPHLANLLSPAKKRKQVSGGENANAKRMVMQVSQLISF</sequence>
<name>A0A0L8GFV2_OCTBM</name>
<accession>A0A0L8GFV2</accession>
<evidence type="ECO:0000313" key="2">
    <source>
        <dbReference type="EMBL" id="KOF75892.1"/>
    </source>
</evidence>
<dbReference type="PANTHER" id="PTHR15034">
    <property type="entry name" value="DEATH DOMAIN-CONTAINING PROTEIN CRADD"/>
    <property type="match status" value="1"/>
</dbReference>
<evidence type="ECO:0000259" key="1">
    <source>
        <dbReference type="PROSITE" id="PS50209"/>
    </source>
</evidence>
<dbReference type="GO" id="GO:0002020">
    <property type="term" value="F:protease binding"/>
    <property type="evidence" value="ECO:0007669"/>
    <property type="project" value="InterPro"/>
</dbReference>
<proteinExistence type="predicted"/>
<dbReference type="InterPro" id="IPR037939">
    <property type="entry name" value="CRADD"/>
</dbReference>
<organism evidence="2">
    <name type="scientific">Octopus bimaculoides</name>
    <name type="common">California two-spotted octopus</name>
    <dbReference type="NCBI Taxonomy" id="37653"/>
    <lineage>
        <taxon>Eukaryota</taxon>
        <taxon>Metazoa</taxon>
        <taxon>Spiralia</taxon>
        <taxon>Lophotrochozoa</taxon>
        <taxon>Mollusca</taxon>
        <taxon>Cephalopoda</taxon>
        <taxon>Coleoidea</taxon>
        <taxon>Octopodiformes</taxon>
        <taxon>Octopoda</taxon>
        <taxon>Incirrata</taxon>
        <taxon>Octopodidae</taxon>
        <taxon>Octopus</taxon>
    </lineage>
</organism>
<dbReference type="STRING" id="37653.A0A0L8GFV2"/>
<dbReference type="InterPro" id="IPR001315">
    <property type="entry name" value="CARD"/>
</dbReference>
<dbReference type="Gene3D" id="1.10.533.10">
    <property type="entry name" value="Death Domain, Fas"/>
    <property type="match status" value="1"/>
</dbReference>
<dbReference type="PANTHER" id="PTHR15034:SF5">
    <property type="entry name" value="DEATH DOMAIN-CONTAINING PROTEIN CRADD"/>
    <property type="match status" value="1"/>
</dbReference>
<dbReference type="SUPFAM" id="SSF47986">
    <property type="entry name" value="DEATH domain"/>
    <property type="match status" value="1"/>
</dbReference>
<dbReference type="AlphaFoldDB" id="A0A0L8GFV2"/>
<dbReference type="PROSITE" id="PS50209">
    <property type="entry name" value="CARD"/>
    <property type="match status" value="1"/>
</dbReference>